<dbReference type="GeneID" id="96870911"/>
<evidence type="ECO:0000256" key="1">
    <source>
        <dbReference type="SAM" id="Phobius"/>
    </source>
</evidence>
<proteinExistence type="predicted"/>
<evidence type="ECO:0000313" key="3">
    <source>
        <dbReference type="Proteomes" id="UP000092528"/>
    </source>
</evidence>
<keyword evidence="1" id="KW-0472">Membrane</keyword>
<accession>A0A1C7F8L0</accession>
<keyword evidence="3" id="KW-1185">Reference proteome</keyword>
<organism evidence="2 3">
    <name type="scientific">Vibrio scophthalmi</name>
    <dbReference type="NCBI Taxonomy" id="45658"/>
    <lineage>
        <taxon>Bacteria</taxon>
        <taxon>Pseudomonadati</taxon>
        <taxon>Pseudomonadota</taxon>
        <taxon>Gammaproteobacteria</taxon>
        <taxon>Vibrionales</taxon>
        <taxon>Vibrionaceae</taxon>
        <taxon>Vibrio</taxon>
    </lineage>
</organism>
<dbReference type="EMBL" id="CP016414">
    <property type="protein sequence ID" value="ANU36221.1"/>
    <property type="molecule type" value="Genomic_DNA"/>
</dbReference>
<dbReference type="RefSeq" id="WP_065545238.1">
    <property type="nucleotide sequence ID" value="NZ_CP016414.1"/>
</dbReference>
<keyword evidence="1" id="KW-1133">Transmembrane helix</keyword>
<feature type="transmembrane region" description="Helical" evidence="1">
    <location>
        <begin position="80"/>
        <end position="98"/>
    </location>
</feature>
<sequence>MKNTQIFKLSALFSLLVFTVLLVLGLFADFDGDISRFVAYLGRNAYDVSSYFAVVLTSCFFGLAFILWGFWRTSWSKKGVAILISLCAGTGFYVYVYYEFLVFDYVVKENPYQGAFDRDQVLDADNSLDFKVKYPEIYRDTIGSSYISMDKYRAWLRNNKSRIAHNYNVCFQGEQIVFSAVSEFFDNGDYCQPETTIEGDNAVKLIFTPIGDNQYQCSGCDGYLLPVYWNHYAEK</sequence>
<gene>
    <name evidence="2" type="ORF">VSVS05_01094</name>
</gene>
<name>A0A1C7F8L0_9VIBR</name>
<dbReference type="Proteomes" id="UP000092528">
    <property type="component" value="Chromosome 1"/>
</dbReference>
<keyword evidence="1" id="KW-0812">Transmembrane</keyword>
<reference evidence="2 3" key="1">
    <citation type="submission" date="2016-07" db="EMBL/GenBank/DDBJ databases">
        <title>Genome sequencing of Vibrio scophthalmi strain VS-05, an isolated from Paralichthys olivaceus.</title>
        <authorList>
            <person name="Han H.-J."/>
        </authorList>
    </citation>
    <scope>NUCLEOTIDE SEQUENCE [LARGE SCALE GENOMIC DNA]</scope>
    <source>
        <strain evidence="2 3">VS-05</strain>
    </source>
</reference>
<dbReference type="AlphaFoldDB" id="A0A1C7F8L0"/>
<protein>
    <submittedName>
        <fullName evidence="2">Uncharacterized protein</fullName>
    </submittedName>
</protein>
<feature type="transmembrane region" description="Helical" evidence="1">
    <location>
        <begin position="7"/>
        <end position="28"/>
    </location>
</feature>
<evidence type="ECO:0000313" key="2">
    <source>
        <dbReference type="EMBL" id="ANU36221.1"/>
    </source>
</evidence>
<feature type="transmembrane region" description="Helical" evidence="1">
    <location>
        <begin position="48"/>
        <end position="68"/>
    </location>
</feature>
<dbReference type="PATRIC" id="fig|45658.7.peg.1062"/>